<dbReference type="PANTHER" id="PTHR13696:SF96">
    <property type="entry name" value="COBQ_COBB_MIND_PARA NUCLEOTIDE BINDING DOMAIN-CONTAINING PROTEIN"/>
    <property type="match status" value="1"/>
</dbReference>
<evidence type="ECO:0000313" key="3">
    <source>
        <dbReference type="Proteomes" id="UP000000771"/>
    </source>
</evidence>
<dbReference type="SUPFAM" id="SSF52540">
    <property type="entry name" value="P-loop containing nucleoside triphosphate hydrolases"/>
    <property type="match status" value="1"/>
</dbReference>
<dbReference type="InterPro" id="IPR050678">
    <property type="entry name" value="DNA_Partitioning_ATPase"/>
</dbReference>
<dbReference type="PANTHER" id="PTHR13696">
    <property type="entry name" value="P-LOOP CONTAINING NUCLEOSIDE TRIPHOSPHATE HYDROLASE"/>
    <property type="match status" value="1"/>
</dbReference>
<protein>
    <submittedName>
        <fullName evidence="2">Cobyrinic acid ac-diamide synthase</fullName>
    </submittedName>
</protein>
<dbReference type="CDD" id="cd02042">
    <property type="entry name" value="ParAB_family"/>
    <property type="match status" value="1"/>
</dbReference>
<dbReference type="OrthoDB" id="3173068at2"/>
<evidence type="ECO:0000259" key="1">
    <source>
        <dbReference type="Pfam" id="PF01656"/>
    </source>
</evidence>
<dbReference type="PIRSF" id="PIRSF009320">
    <property type="entry name" value="Nuc_binding_HP_1000"/>
    <property type="match status" value="1"/>
</dbReference>
<dbReference type="RefSeq" id="WP_015797603.1">
    <property type="nucleotide sequence ID" value="NC_013124.1"/>
</dbReference>
<proteinExistence type="predicted"/>
<dbReference type="EMBL" id="CP001631">
    <property type="protein sequence ID" value="ACU53098.1"/>
    <property type="molecule type" value="Genomic_DNA"/>
</dbReference>
<gene>
    <name evidence="2" type="ordered locus">Afer_0129</name>
</gene>
<dbReference type="Pfam" id="PF01656">
    <property type="entry name" value="CbiA"/>
    <property type="match status" value="1"/>
</dbReference>
<dbReference type="AlphaFoldDB" id="C7M200"/>
<reference evidence="2 3" key="1">
    <citation type="journal article" date="2009" name="Stand. Genomic Sci.">
        <title>Complete genome sequence of Acidimicrobium ferrooxidans type strain (ICP).</title>
        <authorList>
            <person name="Clum A."/>
            <person name="Nolan M."/>
            <person name="Lang E."/>
            <person name="Glavina Del Rio T."/>
            <person name="Tice H."/>
            <person name="Copeland A."/>
            <person name="Cheng J.F."/>
            <person name="Lucas S."/>
            <person name="Chen F."/>
            <person name="Bruce D."/>
            <person name="Goodwin L."/>
            <person name="Pitluck S."/>
            <person name="Ivanova N."/>
            <person name="Mavrommatis K."/>
            <person name="Mikhailova N."/>
            <person name="Pati A."/>
            <person name="Chen A."/>
            <person name="Palaniappan K."/>
            <person name="Goker M."/>
            <person name="Spring S."/>
            <person name="Land M."/>
            <person name="Hauser L."/>
            <person name="Chang Y.J."/>
            <person name="Jeffries C.C."/>
            <person name="Chain P."/>
            <person name="Bristow J."/>
            <person name="Eisen J.A."/>
            <person name="Markowitz V."/>
            <person name="Hugenholtz P."/>
            <person name="Kyrpides N.C."/>
            <person name="Klenk H.P."/>
            <person name="Lapidus A."/>
        </authorList>
    </citation>
    <scope>NUCLEOTIDE SEQUENCE [LARGE SCALE GENOMIC DNA]</scope>
    <source>
        <strain evidence="3">DSM 10331 / JCM 15462 / NBRC 103882 / ICP</strain>
    </source>
</reference>
<name>C7M200_ACIFD</name>
<dbReference type="eggNOG" id="COG1192">
    <property type="taxonomic scope" value="Bacteria"/>
</dbReference>
<keyword evidence="3" id="KW-1185">Reference proteome</keyword>
<dbReference type="STRING" id="525909.Afer_0129"/>
<feature type="domain" description="CobQ/CobB/MinD/ParA nucleotide binding" evidence="1">
    <location>
        <begin position="14"/>
        <end position="123"/>
    </location>
</feature>
<evidence type="ECO:0000313" key="2">
    <source>
        <dbReference type="EMBL" id="ACU53098.1"/>
    </source>
</evidence>
<dbReference type="HOGENOM" id="CLU_037612_5_3_11"/>
<dbReference type="Gene3D" id="3.40.50.300">
    <property type="entry name" value="P-loop containing nucleotide triphosphate hydrolases"/>
    <property type="match status" value="1"/>
</dbReference>
<organism evidence="2 3">
    <name type="scientific">Acidimicrobium ferrooxidans (strain DSM 10331 / JCM 15462 / NBRC 103882 / ICP)</name>
    <dbReference type="NCBI Taxonomy" id="525909"/>
    <lineage>
        <taxon>Bacteria</taxon>
        <taxon>Bacillati</taxon>
        <taxon>Actinomycetota</taxon>
        <taxon>Acidimicrobiia</taxon>
        <taxon>Acidimicrobiales</taxon>
        <taxon>Acidimicrobiaceae</taxon>
        <taxon>Acidimicrobium</taxon>
    </lineage>
</organism>
<dbReference type="KEGG" id="afo:Afer_0129"/>
<dbReference type="InterPro" id="IPR002586">
    <property type="entry name" value="CobQ/CobB/MinD/ParA_Nub-bd_dom"/>
</dbReference>
<dbReference type="InterPro" id="IPR027417">
    <property type="entry name" value="P-loop_NTPase"/>
</dbReference>
<dbReference type="Proteomes" id="UP000000771">
    <property type="component" value="Chromosome"/>
</dbReference>
<accession>C7M200</accession>
<sequence length="217" mass="23046">MTSGPDASDSSLVVAVVNAKGGSGKTTLALHVGVGLARRGPTLLVDADPQRSLTFWTAMAPPRAALPPVAEASRDVVTVLRAARADYRYVVVDCPPTPIRGTVRAIVEVADRVVVPILASPVDLWTSAETFWSLRRLATGDRARRFVGVLNQVEPRSALSASVRRAALALDVPLTAVALGRRVVYRQAAAEGRSVYAMGKRAMAAIEEIEALIQEVV</sequence>